<dbReference type="Proteomes" id="UP000187609">
    <property type="component" value="Unassembled WGS sequence"/>
</dbReference>
<sequence>MPKMKKYVSSNYKSWWERLHGNFFEKHLQSLLNTVRPVTATPLEIMPQEHKREDNPPTLKSKVVVPCYVKGPPYKEVQKKKGLVQAHQVNKGSFPLGTVVPTSRKRPYQNESYSSHGDRNFKWVKPYSNKQGDANLGAVEITDKIGSTSRTLTAIKEARSTLSNKVVDVEKLVSFLNAKEHLDLVLIEKGEKVEKLSATSQSLKEVKEKMKQLRVLRGVAKKEVEEIESRVSSAEEKYRRCSDVFLKTADDLADVEMKKHHLEETLKDWVNHSLCLD</sequence>
<evidence type="ECO:0000313" key="3">
    <source>
        <dbReference type="EMBL" id="OIT01774.1"/>
    </source>
</evidence>
<dbReference type="AlphaFoldDB" id="A0A1J6I9W3"/>
<proteinExistence type="predicted"/>
<protein>
    <submittedName>
        <fullName evidence="3">Uncharacterized protein</fullName>
    </submittedName>
</protein>
<dbReference type="EMBL" id="MJEQ01037188">
    <property type="protein sequence ID" value="OIT01774.1"/>
    <property type="molecule type" value="Genomic_DNA"/>
</dbReference>
<name>A0A1J6I9W3_NICAT</name>
<evidence type="ECO:0000256" key="1">
    <source>
        <dbReference type="SAM" id="Coils"/>
    </source>
</evidence>
<dbReference type="Gramene" id="OIT01774">
    <property type="protein sequence ID" value="OIT01774"/>
    <property type="gene ID" value="A4A49_21106"/>
</dbReference>
<accession>A0A1J6I9W3</accession>
<keyword evidence="1" id="KW-0175">Coiled coil</keyword>
<comment type="caution">
    <text evidence="3">The sequence shown here is derived from an EMBL/GenBank/DDBJ whole genome shotgun (WGS) entry which is preliminary data.</text>
</comment>
<evidence type="ECO:0000256" key="2">
    <source>
        <dbReference type="SAM" id="MobiDB-lite"/>
    </source>
</evidence>
<feature type="region of interest" description="Disordered" evidence="2">
    <location>
        <begin position="95"/>
        <end position="115"/>
    </location>
</feature>
<dbReference type="SMR" id="A0A1J6I9W3"/>
<organism evidence="3 4">
    <name type="scientific">Nicotiana attenuata</name>
    <name type="common">Coyote tobacco</name>
    <dbReference type="NCBI Taxonomy" id="49451"/>
    <lineage>
        <taxon>Eukaryota</taxon>
        <taxon>Viridiplantae</taxon>
        <taxon>Streptophyta</taxon>
        <taxon>Embryophyta</taxon>
        <taxon>Tracheophyta</taxon>
        <taxon>Spermatophyta</taxon>
        <taxon>Magnoliopsida</taxon>
        <taxon>eudicotyledons</taxon>
        <taxon>Gunneridae</taxon>
        <taxon>Pentapetalae</taxon>
        <taxon>asterids</taxon>
        <taxon>lamiids</taxon>
        <taxon>Solanales</taxon>
        <taxon>Solanaceae</taxon>
        <taxon>Nicotianoideae</taxon>
        <taxon>Nicotianeae</taxon>
        <taxon>Nicotiana</taxon>
    </lineage>
</organism>
<reference evidence="3" key="1">
    <citation type="submission" date="2016-11" db="EMBL/GenBank/DDBJ databases">
        <title>The genome of Nicotiana attenuata.</title>
        <authorList>
            <person name="Xu S."/>
            <person name="Brockmoeller T."/>
            <person name="Gaquerel E."/>
            <person name="Navarro A."/>
            <person name="Kuhl H."/>
            <person name="Gase K."/>
            <person name="Ling Z."/>
            <person name="Zhou W."/>
            <person name="Kreitzer C."/>
            <person name="Stanke M."/>
            <person name="Tang H."/>
            <person name="Lyons E."/>
            <person name="Pandey P."/>
            <person name="Pandey S.P."/>
            <person name="Timmermann B."/>
            <person name="Baldwin I.T."/>
        </authorList>
    </citation>
    <scope>NUCLEOTIDE SEQUENCE [LARGE SCALE GENOMIC DNA]</scope>
    <source>
        <strain evidence="3">UT</strain>
    </source>
</reference>
<gene>
    <name evidence="3" type="ORF">A4A49_21106</name>
</gene>
<keyword evidence="4" id="KW-1185">Reference proteome</keyword>
<evidence type="ECO:0000313" key="4">
    <source>
        <dbReference type="Proteomes" id="UP000187609"/>
    </source>
</evidence>
<feature type="coiled-coil region" evidence="1">
    <location>
        <begin position="193"/>
        <end position="244"/>
    </location>
</feature>